<dbReference type="InterPro" id="IPR054472">
    <property type="entry name" value="WHD"/>
</dbReference>
<evidence type="ECO:0000256" key="2">
    <source>
        <dbReference type="ARBA" id="ARBA00022741"/>
    </source>
</evidence>
<dbReference type="InterPro" id="IPR003959">
    <property type="entry name" value="ATPase_AAA_core"/>
</dbReference>
<dbReference type="GO" id="GO:0005524">
    <property type="term" value="F:ATP binding"/>
    <property type="evidence" value="ECO:0007669"/>
    <property type="project" value="UniProtKB-KW"/>
</dbReference>
<comment type="caution">
    <text evidence="5">The sequence shown here is derived from an EMBL/GenBank/DDBJ whole genome shotgun (WGS) entry which is preliminary data.</text>
</comment>
<sequence length="659" mass="74473">MNNLDCWIAKNEEYLANAMAWLRWRLCELAQLPDIEKPKVIEMAMAEGMNPPPALLLLSQKLDLSDFEQQVLLLCVAMELDQGMARLCARAFDNSHQPYPTFALALSLFEQPTWDALYWERPLRYWRLIEIHQSGVQPLTTSGLRVDERILNYVKGLNSLDDRLVSLLMTMETAEWNVKLPPSQNALVETIILQLHQTHKEQRLPIIQLVGADALSKQLIAQYVAAQLDKYIYRLSVELLPTHTGELETIARLWHWESLLLPLALYLDAQEIDAKPTTEGQALPLQRFITRSGGLLFLSTREVRQLGLPTIVVDVEKPTAREQKTTWTEVLGGVADSSPQVLATQFNLNLVKIEQIAQQVLAETPNCEIQNRLWSACLASTRPQLDTLAQRLDPKATWDNIVLPAEETNLLHQIADQIRQRSLVYQEWGFHNRMNRGMGISALFAGESGTGKTMAAEVIANDLQLNLYRIDLSSVVNKYIGETEKNLRRLFDAAEDGGAILFFDEADALFGKRSEVKDSHDRYANIEVNYLLQRLEAYRGLAILATNLKSSLDHAFMRRLRFIVNFPFPGVAERQVMWQKVFPPETPTQDLDFNRLARLNMTGGSIHNIALNAAFLAAGAGTPVTMQLVLAAARAEFRKLDRPVNEADFRVSVSTGVRV</sequence>
<proteinExistence type="inferred from homology"/>
<evidence type="ECO:0000259" key="4">
    <source>
        <dbReference type="SMART" id="SM00382"/>
    </source>
</evidence>
<dbReference type="PANTHER" id="PTHR23073">
    <property type="entry name" value="26S PROTEASOME REGULATORY SUBUNIT"/>
    <property type="match status" value="1"/>
</dbReference>
<dbReference type="Pfam" id="PF22977">
    <property type="entry name" value="WHD"/>
    <property type="match status" value="1"/>
</dbReference>
<name>A0ABS8IM27_9NOSO</name>
<dbReference type="Gene3D" id="3.40.50.300">
    <property type="entry name" value="P-loop containing nucleotide triphosphate hydrolases"/>
    <property type="match status" value="1"/>
</dbReference>
<gene>
    <name evidence="5" type="ORF">LC586_38705</name>
</gene>
<dbReference type="SUPFAM" id="SSF52540">
    <property type="entry name" value="P-loop containing nucleoside triphosphate hydrolases"/>
    <property type="match status" value="1"/>
</dbReference>
<dbReference type="RefSeq" id="WP_229491085.1">
    <property type="nucleotide sequence ID" value="NZ_JAIVFQ010000171.1"/>
</dbReference>
<evidence type="ECO:0000256" key="3">
    <source>
        <dbReference type="ARBA" id="ARBA00022840"/>
    </source>
</evidence>
<evidence type="ECO:0000256" key="1">
    <source>
        <dbReference type="ARBA" id="ARBA00006914"/>
    </source>
</evidence>
<keyword evidence="2" id="KW-0547">Nucleotide-binding</keyword>
<comment type="similarity">
    <text evidence="1">Belongs to the AAA ATPase family.</text>
</comment>
<dbReference type="InterPro" id="IPR003593">
    <property type="entry name" value="AAA+_ATPase"/>
</dbReference>
<dbReference type="EMBL" id="JAIVFQ010000171">
    <property type="protein sequence ID" value="MCC5604909.1"/>
    <property type="molecule type" value="Genomic_DNA"/>
</dbReference>
<keyword evidence="6" id="KW-1185">Reference proteome</keyword>
<organism evidence="5 6">
    <name type="scientific">Nostoc favosum CHAB5714</name>
    <dbReference type="NCBI Taxonomy" id="2780399"/>
    <lineage>
        <taxon>Bacteria</taxon>
        <taxon>Bacillati</taxon>
        <taxon>Cyanobacteriota</taxon>
        <taxon>Cyanophyceae</taxon>
        <taxon>Nostocales</taxon>
        <taxon>Nostocaceae</taxon>
        <taxon>Nostoc</taxon>
        <taxon>Nostoc favosum</taxon>
    </lineage>
</organism>
<dbReference type="InterPro" id="IPR050221">
    <property type="entry name" value="26S_Proteasome_ATPase"/>
</dbReference>
<protein>
    <submittedName>
        <fullName evidence="5">ATP-binding protein</fullName>
    </submittedName>
</protein>
<dbReference type="Pfam" id="PF00004">
    <property type="entry name" value="AAA"/>
    <property type="match status" value="1"/>
</dbReference>
<feature type="domain" description="AAA+ ATPase" evidence="4">
    <location>
        <begin position="438"/>
        <end position="570"/>
    </location>
</feature>
<accession>A0ABS8IM27</accession>
<dbReference type="SMART" id="SM00382">
    <property type="entry name" value="AAA"/>
    <property type="match status" value="1"/>
</dbReference>
<dbReference type="CDD" id="cd19481">
    <property type="entry name" value="RecA-like_protease"/>
    <property type="match status" value="1"/>
</dbReference>
<dbReference type="Proteomes" id="UP001199525">
    <property type="component" value="Unassembled WGS sequence"/>
</dbReference>
<dbReference type="InterPro" id="IPR027417">
    <property type="entry name" value="P-loop_NTPase"/>
</dbReference>
<reference evidence="5 6" key="1">
    <citation type="journal article" date="2021" name="Microorganisms">
        <title>Genome Evolution of Filamentous Cyanobacterium Nostoc Species: From Facultative Symbiosis to Free Living.</title>
        <authorList>
            <person name="Huo D."/>
            <person name="Li H."/>
            <person name="Cai F."/>
            <person name="Guo X."/>
            <person name="Qiao Z."/>
            <person name="Wang W."/>
            <person name="Yu G."/>
            <person name="Li R."/>
        </authorList>
    </citation>
    <scope>NUCLEOTIDE SEQUENCE [LARGE SCALE GENOMIC DNA]</scope>
    <source>
        <strain evidence="5 6">CHAB 5714</strain>
    </source>
</reference>
<evidence type="ECO:0000313" key="5">
    <source>
        <dbReference type="EMBL" id="MCC5604909.1"/>
    </source>
</evidence>
<keyword evidence="3 5" id="KW-0067">ATP-binding</keyword>
<evidence type="ECO:0000313" key="6">
    <source>
        <dbReference type="Proteomes" id="UP001199525"/>
    </source>
</evidence>